<evidence type="ECO:0000313" key="3">
    <source>
        <dbReference type="Proteomes" id="UP000887116"/>
    </source>
</evidence>
<keyword evidence="2" id="KW-0548">Nucleotidyltransferase</keyword>
<dbReference type="InterPro" id="IPR005135">
    <property type="entry name" value="Endo/exonuclease/phosphatase"/>
</dbReference>
<dbReference type="PANTHER" id="PTHR33273">
    <property type="entry name" value="DOMAIN-CONTAINING PROTEIN, PUTATIVE-RELATED"/>
    <property type="match status" value="1"/>
</dbReference>
<organism evidence="2 3">
    <name type="scientific">Trichonephila clavata</name>
    <name type="common">Joro spider</name>
    <name type="synonym">Nephila clavata</name>
    <dbReference type="NCBI Taxonomy" id="2740835"/>
    <lineage>
        <taxon>Eukaryota</taxon>
        <taxon>Metazoa</taxon>
        <taxon>Ecdysozoa</taxon>
        <taxon>Arthropoda</taxon>
        <taxon>Chelicerata</taxon>
        <taxon>Arachnida</taxon>
        <taxon>Araneae</taxon>
        <taxon>Araneomorphae</taxon>
        <taxon>Entelegynae</taxon>
        <taxon>Araneoidea</taxon>
        <taxon>Nephilidae</taxon>
        <taxon>Trichonephila</taxon>
    </lineage>
</organism>
<comment type="caution">
    <text evidence="2">The sequence shown here is derived from an EMBL/GenBank/DDBJ whole genome shotgun (WGS) entry which is preliminary data.</text>
</comment>
<accession>A0A8X6M2F5</accession>
<feature type="domain" description="Endonuclease/exonuclease/phosphatase" evidence="1">
    <location>
        <begin position="12"/>
        <end position="186"/>
    </location>
</feature>
<keyword evidence="3" id="KW-1185">Reference proteome</keyword>
<evidence type="ECO:0000313" key="2">
    <source>
        <dbReference type="EMBL" id="GFR29482.1"/>
    </source>
</evidence>
<dbReference type="Gene3D" id="3.60.10.10">
    <property type="entry name" value="Endonuclease/exonuclease/phosphatase"/>
    <property type="match status" value="1"/>
</dbReference>
<keyword evidence="2" id="KW-0808">Transferase</keyword>
<dbReference type="Proteomes" id="UP000887116">
    <property type="component" value="Unassembled WGS sequence"/>
</dbReference>
<dbReference type="InterPro" id="IPR036691">
    <property type="entry name" value="Endo/exonu/phosph_ase_sf"/>
</dbReference>
<sequence length="203" mass="22392">MGYNCFGLRITSWNADGVRSRIIELRDFIDKHSPDLILLQETHLGSGDTLQIPNYTTYRDDRPTLPTPKRRGGTAILIKSSLPHFRTPTQPMGTAEATSVTLAPPGSNHITITSIYLMIHNAIANIHTDLETIFSISDVSIICGDFNAHNTYWGCSYNNGRGKSIKNFINSTNTQIIAPTTPTRFGHNSASIRLCSDEKSTLA</sequence>
<evidence type="ECO:0000259" key="1">
    <source>
        <dbReference type="Pfam" id="PF03372"/>
    </source>
</evidence>
<dbReference type="AlphaFoldDB" id="A0A8X6M2F5"/>
<dbReference type="GO" id="GO:0003964">
    <property type="term" value="F:RNA-directed DNA polymerase activity"/>
    <property type="evidence" value="ECO:0007669"/>
    <property type="project" value="UniProtKB-KW"/>
</dbReference>
<dbReference type="OrthoDB" id="6513346at2759"/>
<dbReference type="PANTHER" id="PTHR33273:SF4">
    <property type="entry name" value="ENDONUCLEASE_EXONUCLEASE_PHOSPHATASE DOMAIN-CONTAINING PROTEIN"/>
    <property type="match status" value="1"/>
</dbReference>
<proteinExistence type="predicted"/>
<gene>
    <name evidence="2" type="primary">X-elementORF2_557</name>
    <name evidence="2" type="ORF">TNCT_341211</name>
</gene>
<dbReference type="SUPFAM" id="SSF56219">
    <property type="entry name" value="DNase I-like"/>
    <property type="match status" value="1"/>
</dbReference>
<reference evidence="2" key="1">
    <citation type="submission" date="2020-07" db="EMBL/GenBank/DDBJ databases">
        <title>Multicomponent nature underlies the extraordinary mechanical properties of spider dragline silk.</title>
        <authorList>
            <person name="Kono N."/>
            <person name="Nakamura H."/>
            <person name="Mori M."/>
            <person name="Yoshida Y."/>
            <person name="Ohtoshi R."/>
            <person name="Malay A.D."/>
            <person name="Moran D.A.P."/>
            <person name="Tomita M."/>
            <person name="Numata K."/>
            <person name="Arakawa K."/>
        </authorList>
    </citation>
    <scope>NUCLEOTIDE SEQUENCE</scope>
</reference>
<dbReference type="EMBL" id="BMAO01039166">
    <property type="protein sequence ID" value="GFR29482.1"/>
    <property type="molecule type" value="Genomic_DNA"/>
</dbReference>
<protein>
    <submittedName>
        <fullName evidence="2">Putative RNA-directed DNA polymerase from transposon X-element</fullName>
    </submittedName>
</protein>
<keyword evidence="2" id="KW-0695">RNA-directed DNA polymerase</keyword>
<name>A0A8X6M2F5_TRICU</name>
<dbReference type="Pfam" id="PF03372">
    <property type="entry name" value="Exo_endo_phos"/>
    <property type="match status" value="1"/>
</dbReference>